<accession>A0A9P0TTR6</accession>
<dbReference type="CDD" id="cd00190">
    <property type="entry name" value="Tryp_SPc"/>
    <property type="match status" value="1"/>
</dbReference>
<proteinExistence type="predicted"/>
<comment type="caution">
    <text evidence="3">The sequence shown here is derived from an EMBL/GenBank/DDBJ whole genome shotgun (WGS) entry which is preliminary data.</text>
</comment>
<dbReference type="Proteomes" id="UP001152562">
    <property type="component" value="Unassembled WGS sequence"/>
</dbReference>
<dbReference type="PANTHER" id="PTHR24260:SF136">
    <property type="entry name" value="GH08193P-RELATED"/>
    <property type="match status" value="1"/>
</dbReference>
<dbReference type="Pfam" id="PF00089">
    <property type="entry name" value="Trypsin"/>
    <property type="match status" value="1"/>
</dbReference>
<dbReference type="Gene3D" id="2.40.10.10">
    <property type="entry name" value="Trypsin-like serine proteases"/>
    <property type="match status" value="1"/>
</dbReference>
<dbReference type="InterPro" id="IPR001254">
    <property type="entry name" value="Trypsin_dom"/>
</dbReference>
<feature type="domain" description="Peptidase S1" evidence="2">
    <location>
        <begin position="156"/>
        <end position="424"/>
    </location>
</feature>
<dbReference type="InterPro" id="IPR051333">
    <property type="entry name" value="CLIP_Serine_Protease"/>
</dbReference>
<evidence type="ECO:0000256" key="1">
    <source>
        <dbReference type="SAM" id="SignalP"/>
    </source>
</evidence>
<dbReference type="GO" id="GO:0004252">
    <property type="term" value="F:serine-type endopeptidase activity"/>
    <property type="evidence" value="ECO:0007669"/>
    <property type="project" value="InterPro"/>
</dbReference>
<dbReference type="SMART" id="SM00020">
    <property type="entry name" value="Tryp_SPc"/>
    <property type="match status" value="1"/>
</dbReference>
<dbReference type="EMBL" id="CALOZG010000086">
    <property type="protein sequence ID" value="CAH4038267.1"/>
    <property type="molecule type" value="Genomic_DNA"/>
</dbReference>
<keyword evidence="1" id="KW-0732">Signal</keyword>
<evidence type="ECO:0000313" key="4">
    <source>
        <dbReference type="Proteomes" id="UP001152562"/>
    </source>
</evidence>
<dbReference type="InterPro" id="IPR018114">
    <property type="entry name" value="TRYPSIN_HIS"/>
</dbReference>
<evidence type="ECO:0000259" key="2">
    <source>
        <dbReference type="PROSITE" id="PS50240"/>
    </source>
</evidence>
<dbReference type="PROSITE" id="PS50240">
    <property type="entry name" value="TRYPSIN_DOM"/>
    <property type="match status" value="1"/>
</dbReference>
<dbReference type="PROSITE" id="PS00134">
    <property type="entry name" value="TRYPSIN_HIS"/>
    <property type="match status" value="1"/>
</dbReference>
<gene>
    <name evidence="3" type="ORF">PIBRA_LOCUS13851</name>
</gene>
<evidence type="ECO:0000313" key="3">
    <source>
        <dbReference type="EMBL" id="CAH4038267.1"/>
    </source>
</evidence>
<name>A0A9P0TTR6_PIEBR</name>
<feature type="chain" id="PRO_5040370354" description="Peptidase S1 domain-containing protein" evidence="1">
    <location>
        <begin position="18"/>
        <end position="433"/>
    </location>
</feature>
<sequence>MEVVYIVLTFFAISVNSVAINGPMLTRYNPCSLGVLYFDKLTNISWQGTINFSLYPNITDADIEITFDKPIRIFGASNNSTVYARNNWHSFLFKPRGVLPPHYFFYIAVIGDASNVPNVVTVKLNNYTLCNPAVKNELNIQSYNATQPDDKNYRQVCGRRALHNAELSSIKTDAKAGDWPWHVAVLIRENISIYARYQCGGNIISRTAVLTAAHCLFYNSLPIHMSRLIIEAGVDNLKLFNQPGRQLLNAVDVIVNPAYKSDESTADLAIIRVNAFRYTDYVQPICLWGPSYDKSNLYGQMAVVVGFGTTEENQLSDTLRSTYTVVQNDTTCISYSPQLYTSLLNEFTFCAGLDPNAGTSPLQGDSGGGLSMATVQPDHKVSWFLRGVLSKCGISNGQTMCNPKYYVIYTDVGPHYGWIYHHAGLNYVSNIVY</sequence>
<dbReference type="InterPro" id="IPR009003">
    <property type="entry name" value="Peptidase_S1_PA"/>
</dbReference>
<dbReference type="AlphaFoldDB" id="A0A9P0TTR6"/>
<organism evidence="3 4">
    <name type="scientific">Pieris brassicae</name>
    <name type="common">White butterfly</name>
    <name type="synonym">Large white butterfly</name>
    <dbReference type="NCBI Taxonomy" id="7116"/>
    <lineage>
        <taxon>Eukaryota</taxon>
        <taxon>Metazoa</taxon>
        <taxon>Ecdysozoa</taxon>
        <taxon>Arthropoda</taxon>
        <taxon>Hexapoda</taxon>
        <taxon>Insecta</taxon>
        <taxon>Pterygota</taxon>
        <taxon>Neoptera</taxon>
        <taxon>Endopterygota</taxon>
        <taxon>Lepidoptera</taxon>
        <taxon>Glossata</taxon>
        <taxon>Ditrysia</taxon>
        <taxon>Papilionoidea</taxon>
        <taxon>Pieridae</taxon>
        <taxon>Pierinae</taxon>
        <taxon>Pieris</taxon>
    </lineage>
</organism>
<dbReference type="PANTHER" id="PTHR24260">
    <property type="match status" value="1"/>
</dbReference>
<dbReference type="SUPFAM" id="SSF50494">
    <property type="entry name" value="Trypsin-like serine proteases"/>
    <property type="match status" value="1"/>
</dbReference>
<feature type="signal peptide" evidence="1">
    <location>
        <begin position="1"/>
        <end position="17"/>
    </location>
</feature>
<reference evidence="3" key="1">
    <citation type="submission" date="2022-05" db="EMBL/GenBank/DDBJ databases">
        <authorList>
            <person name="Okamura Y."/>
        </authorList>
    </citation>
    <scope>NUCLEOTIDE SEQUENCE</scope>
</reference>
<keyword evidence="4" id="KW-1185">Reference proteome</keyword>
<dbReference type="InterPro" id="IPR043504">
    <property type="entry name" value="Peptidase_S1_PA_chymotrypsin"/>
</dbReference>
<protein>
    <recommendedName>
        <fullName evidence="2">Peptidase S1 domain-containing protein</fullName>
    </recommendedName>
</protein>
<dbReference type="GO" id="GO:0006508">
    <property type="term" value="P:proteolysis"/>
    <property type="evidence" value="ECO:0007669"/>
    <property type="project" value="InterPro"/>
</dbReference>